<keyword evidence="2" id="KW-0067">ATP-binding</keyword>
<sequence>MTSEWPAHEYETRPWRQTVRAGTRADRMLSEVVVALPPLIAECSWEPPPASRPALDDARHAVIALDAEYGNRLGVLGRLLLRTEAVSSSKIEDEEASLEDYARATVGIRANSSATSMVAAADAMTGMVDAAGRTGLIDEAAILTAHRVLMADDPVDARYAGAYRPMQNWIGGSDHSPRGAVHVPPPPETVPALMADLIRFSNRSDLDPIVQAAIAHAQFESIHPFTDGNGRIGRALITAILRRRGLTRTTVVPVASALVADRERYFELVNDCRDGALAPFVDELARACAVAAPESARTAAVLEALPAAWRAAVRPRAGSAAALLLDGLLDHPIVTTARAVELTGRAPSSVGAAIGQLVAVGVLTPLTDRKRDQAWVAVDVLDELADLEDRIGAAMLDAQSG</sequence>
<dbReference type="InterPro" id="IPR040198">
    <property type="entry name" value="Fido_containing"/>
</dbReference>
<organism evidence="4 5">
    <name type="scientific">Rathayibacter festucae DSM 15932</name>
    <dbReference type="NCBI Taxonomy" id="1328866"/>
    <lineage>
        <taxon>Bacteria</taxon>
        <taxon>Bacillati</taxon>
        <taxon>Actinomycetota</taxon>
        <taxon>Actinomycetes</taxon>
        <taxon>Micrococcales</taxon>
        <taxon>Microbacteriaceae</taxon>
        <taxon>Rathayibacter</taxon>
    </lineage>
</organism>
<dbReference type="SUPFAM" id="SSF140931">
    <property type="entry name" value="Fic-like"/>
    <property type="match status" value="1"/>
</dbReference>
<dbReference type="AlphaFoldDB" id="A0A3Q9UZ87"/>
<dbReference type="Gene3D" id="1.10.3290.10">
    <property type="entry name" value="Fido-like domain"/>
    <property type="match status" value="1"/>
</dbReference>
<evidence type="ECO:0000313" key="5">
    <source>
        <dbReference type="Proteomes" id="UP000285317"/>
    </source>
</evidence>
<evidence type="ECO:0000256" key="2">
    <source>
        <dbReference type="PIRSR" id="PIRSR640198-2"/>
    </source>
</evidence>
<evidence type="ECO:0000313" key="4">
    <source>
        <dbReference type="EMBL" id="AZZ53756.1"/>
    </source>
</evidence>
<name>A0A3Q9UZ87_9MICO</name>
<feature type="domain" description="Fido" evidence="3">
    <location>
        <begin position="137"/>
        <end position="286"/>
    </location>
</feature>
<evidence type="ECO:0000259" key="3">
    <source>
        <dbReference type="PROSITE" id="PS51459"/>
    </source>
</evidence>
<dbReference type="PANTHER" id="PTHR13504:SF38">
    <property type="entry name" value="FIDO DOMAIN-CONTAINING PROTEIN"/>
    <property type="match status" value="1"/>
</dbReference>
<protein>
    <recommendedName>
        <fullName evidence="3">Fido domain-containing protein</fullName>
    </recommendedName>
</protein>
<dbReference type="RefSeq" id="WP_127888169.1">
    <property type="nucleotide sequence ID" value="NZ_CP028137.1"/>
</dbReference>
<gene>
    <name evidence="4" type="ORF">C1I64_18075</name>
</gene>
<dbReference type="EMBL" id="CP028137">
    <property type="protein sequence ID" value="AZZ53756.1"/>
    <property type="molecule type" value="Genomic_DNA"/>
</dbReference>
<evidence type="ECO:0000256" key="1">
    <source>
        <dbReference type="PIRSR" id="PIRSR640198-1"/>
    </source>
</evidence>
<dbReference type="KEGG" id="rfs:C1I64_18075"/>
<dbReference type="Proteomes" id="UP000285317">
    <property type="component" value="Chromosome"/>
</dbReference>
<dbReference type="InterPro" id="IPR003812">
    <property type="entry name" value="Fido"/>
</dbReference>
<dbReference type="GO" id="GO:0005524">
    <property type="term" value="F:ATP binding"/>
    <property type="evidence" value="ECO:0007669"/>
    <property type="project" value="UniProtKB-KW"/>
</dbReference>
<dbReference type="InterPro" id="IPR036597">
    <property type="entry name" value="Fido-like_dom_sf"/>
</dbReference>
<dbReference type="PROSITE" id="PS51459">
    <property type="entry name" value="FIDO"/>
    <property type="match status" value="1"/>
</dbReference>
<feature type="active site" evidence="1">
    <location>
        <position position="223"/>
    </location>
</feature>
<proteinExistence type="predicted"/>
<accession>A0A3Q9UZ87</accession>
<reference evidence="4 5" key="1">
    <citation type="submission" date="2018-03" db="EMBL/GenBank/DDBJ databases">
        <title>Bacteriophage NCPPB3778 and a type I-E CRISPR drive the evolution of the US Biological Select Agent, Rathayibacter toxicus.</title>
        <authorList>
            <person name="Davis E.W.II."/>
            <person name="Tabima J.F."/>
            <person name="Weisberg A.J."/>
            <person name="Dantas Lopes L."/>
            <person name="Wiseman M.S."/>
            <person name="Wiseman M.S."/>
            <person name="Pupko T."/>
            <person name="Belcher M.S."/>
            <person name="Sechler A.J."/>
            <person name="Tancos M.A."/>
            <person name="Schroeder B.K."/>
            <person name="Murray T.D."/>
            <person name="Luster D.G."/>
            <person name="Schneider W.L."/>
            <person name="Rogers E."/>
            <person name="Andreote F.D."/>
            <person name="Grunwald N.J."/>
            <person name="Putnam M.L."/>
            <person name="Chang J.H."/>
        </authorList>
    </citation>
    <scope>NUCLEOTIDE SEQUENCE [LARGE SCALE GENOMIC DNA]</scope>
    <source>
        <strain evidence="4 5">DSM 15932</strain>
    </source>
</reference>
<dbReference type="PANTHER" id="PTHR13504">
    <property type="entry name" value="FIDO DOMAIN-CONTAINING PROTEIN DDB_G0283145"/>
    <property type="match status" value="1"/>
</dbReference>
<keyword evidence="2" id="KW-0547">Nucleotide-binding</keyword>
<feature type="binding site" evidence="2">
    <location>
        <begin position="227"/>
        <end position="234"/>
    </location>
    <ligand>
        <name>ATP</name>
        <dbReference type="ChEBI" id="CHEBI:30616"/>
    </ligand>
</feature>
<dbReference type="Pfam" id="PF02661">
    <property type="entry name" value="Fic"/>
    <property type="match status" value="1"/>
</dbReference>